<evidence type="ECO:0000313" key="2">
    <source>
        <dbReference type="EMBL" id="GJT08161.1"/>
    </source>
</evidence>
<feature type="compositionally biased region" description="Basic and acidic residues" evidence="1">
    <location>
        <begin position="64"/>
        <end position="90"/>
    </location>
</feature>
<feature type="compositionally biased region" description="Basic residues" evidence="1">
    <location>
        <begin position="14"/>
        <end position="24"/>
    </location>
</feature>
<feature type="region of interest" description="Disordered" evidence="1">
    <location>
        <begin position="48"/>
        <end position="96"/>
    </location>
</feature>
<evidence type="ECO:0000313" key="3">
    <source>
        <dbReference type="Proteomes" id="UP001151760"/>
    </source>
</evidence>
<comment type="caution">
    <text evidence="2">The sequence shown here is derived from an EMBL/GenBank/DDBJ whole genome shotgun (WGS) entry which is preliminary data.</text>
</comment>
<protein>
    <submittedName>
        <fullName evidence="2">Uncharacterized protein</fullName>
    </submittedName>
</protein>
<keyword evidence="3" id="KW-1185">Reference proteome</keyword>
<name>A0ABQ5B3W9_9ASTR</name>
<reference evidence="2" key="2">
    <citation type="submission" date="2022-01" db="EMBL/GenBank/DDBJ databases">
        <authorList>
            <person name="Yamashiro T."/>
            <person name="Shiraishi A."/>
            <person name="Satake H."/>
            <person name="Nakayama K."/>
        </authorList>
    </citation>
    <scope>NUCLEOTIDE SEQUENCE</scope>
</reference>
<accession>A0ABQ5B3W9</accession>
<feature type="compositionally biased region" description="Basic and acidic residues" evidence="1">
    <location>
        <begin position="1"/>
        <end position="11"/>
    </location>
</feature>
<organism evidence="2 3">
    <name type="scientific">Tanacetum coccineum</name>
    <dbReference type="NCBI Taxonomy" id="301880"/>
    <lineage>
        <taxon>Eukaryota</taxon>
        <taxon>Viridiplantae</taxon>
        <taxon>Streptophyta</taxon>
        <taxon>Embryophyta</taxon>
        <taxon>Tracheophyta</taxon>
        <taxon>Spermatophyta</taxon>
        <taxon>Magnoliopsida</taxon>
        <taxon>eudicotyledons</taxon>
        <taxon>Gunneridae</taxon>
        <taxon>Pentapetalae</taxon>
        <taxon>asterids</taxon>
        <taxon>campanulids</taxon>
        <taxon>Asterales</taxon>
        <taxon>Asteraceae</taxon>
        <taxon>Asteroideae</taxon>
        <taxon>Anthemideae</taxon>
        <taxon>Anthemidinae</taxon>
        <taxon>Tanacetum</taxon>
    </lineage>
</organism>
<gene>
    <name evidence="2" type="ORF">Tco_0842623</name>
</gene>
<reference evidence="2" key="1">
    <citation type="journal article" date="2022" name="Int. J. Mol. Sci.">
        <title>Draft Genome of Tanacetum Coccineum: Genomic Comparison of Closely Related Tanacetum-Family Plants.</title>
        <authorList>
            <person name="Yamashiro T."/>
            <person name="Shiraishi A."/>
            <person name="Nakayama K."/>
            <person name="Satake H."/>
        </authorList>
    </citation>
    <scope>NUCLEOTIDE SEQUENCE</scope>
</reference>
<sequence length="270" mass="30928">MQKKWMQKESVSKQGRKTVKSKPTAHKDQDFDDLDDFDAIDYMEIEDARNEKGVSTEDQVSTAKPDEGTDKPKVSIDKIDEGTAELKNENSDENATPTVFGYDETIDEFLTSPQSRRSMLTLKPLPKLHLNIKARKSEEEAESKLNHEGAIIGSRYILATRLQEEEREKFTIKERAKLLHDTIDAQRLIKDVNKKATGIKKDANEDKEGLVIHMLVEKKHPLRRKVPLQMLELKLESEEDSTMALELIRFVKKLIAELEPKNSDGNEKDL</sequence>
<dbReference type="EMBL" id="BQNB010012807">
    <property type="protein sequence ID" value="GJT08161.1"/>
    <property type="molecule type" value="Genomic_DNA"/>
</dbReference>
<proteinExistence type="predicted"/>
<feature type="region of interest" description="Disordered" evidence="1">
    <location>
        <begin position="1"/>
        <end position="32"/>
    </location>
</feature>
<evidence type="ECO:0000256" key="1">
    <source>
        <dbReference type="SAM" id="MobiDB-lite"/>
    </source>
</evidence>
<dbReference type="Proteomes" id="UP001151760">
    <property type="component" value="Unassembled WGS sequence"/>
</dbReference>